<evidence type="ECO:0000256" key="2">
    <source>
        <dbReference type="ARBA" id="ARBA00022908"/>
    </source>
</evidence>
<dbReference type="Gene3D" id="1.10.150.130">
    <property type="match status" value="1"/>
</dbReference>
<dbReference type="PROSITE" id="PS51898">
    <property type="entry name" value="TYR_RECOMBINASE"/>
    <property type="match status" value="1"/>
</dbReference>
<evidence type="ECO:0000259" key="5">
    <source>
        <dbReference type="PROSITE" id="PS51898"/>
    </source>
</evidence>
<dbReference type="KEGG" id="mgg:MPLG2_1008"/>
<dbReference type="AlphaFoldDB" id="A0A2N9JF65"/>
<dbReference type="PANTHER" id="PTHR30349">
    <property type="entry name" value="PHAGE INTEGRASE-RELATED"/>
    <property type="match status" value="1"/>
</dbReference>
<evidence type="ECO:0000256" key="1">
    <source>
        <dbReference type="ARBA" id="ARBA00008857"/>
    </source>
</evidence>
<reference evidence="6 7" key="1">
    <citation type="submission" date="2018-02" db="EMBL/GenBank/DDBJ databases">
        <authorList>
            <person name="Cohen D.B."/>
            <person name="Kent A.D."/>
        </authorList>
    </citation>
    <scope>NUCLEOTIDE SEQUENCE [LARGE SCALE GENOMIC DNA]</scope>
    <source>
        <strain evidence="6">1</strain>
    </source>
</reference>
<proteinExistence type="inferred from homology"/>
<evidence type="ECO:0000313" key="7">
    <source>
        <dbReference type="Proteomes" id="UP000238164"/>
    </source>
</evidence>
<sequence length="345" mass="38834">MDAEGWLHEERKLIEANEWSPPKHRAEKARGAAKTPDFETYAKKWIAKRRTDKGEPLRASTRANYEATLEHHLVTTFGRMRLRDITKGAVRRWYEDAMEGNSDNPRAISKAYGLMRAIMNSAVDEDLIEASPVHIRGAGYQPKRRRLEPASIEELDVIVENMPEKWKLMVLLASWCALRYGEIAELRRKDIKLRHVGGRWTGVIQVRRGVVWVNRKIQVEPPKSEAGIRDVAIPPHLIPIIKAHLETFAAPGQEGLLFPAANGRQQWPSTITSYFKKAATIAGRSDLRFHDLRHTGAVMAAQQGATLADLQSRLGHSTANAALLYQHTAKGRDQLIADALSRLAT</sequence>
<gene>
    <name evidence="6" type="ORF">MPLG2_1008</name>
</gene>
<keyword evidence="7" id="KW-1185">Reference proteome</keyword>
<keyword evidence="4" id="KW-0233">DNA recombination</keyword>
<dbReference type="Proteomes" id="UP000238164">
    <property type="component" value="Chromosome 1"/>
</dbReference>
<dbReference type="InterPro" id="IPR013762">
    <property type="entry name" value="Integrase-like_cat_sf"/>
</dbReference>
<dbReference type="SUPFAM" id="SSF56349">
    <property type="entry name" value="DNA breaking-rejoining enzymes"/>
    <property type="match status" value="1"/>
</dbReference>
<feature type="domain" description="Tyr recombinase" evidence="5">
    <location>
        <begin position="145"/>
        <end position="338"/>
    </location>
</feature>
<evidence type="ECO:0000256" key="3">
    <source>
        <dbReference type="ARBA" id="ARBA00023125"/>
    </source>
</evidence>
<dbReference type="EMBL" id="LT985188">
    <property type="protein sequence ID" value="SPD86044.1"/>
    <property type="molecule type" value="Genomic_DNA"/>
</dbReference>
<dbReference type="CDD" id="cd01189">
    <property type="entry name" value="INT_ICEBs1_C_like"/>
    <property type="match status" value="1"/>
</dbReference>
<keyword evidence="3" id="KW-0238">DNA-binding</keyword>
<name>A0A2N9JF65_9ACTN</name>
<dbReference type="InterPro" id="IPR010998">
    <property type="entry name" value="Integrase_recombinase_N"/>
</dbReference>
<dbReference type="InterPro" id="IPR002104">
    <property type="entry name" value="Integrase_catalytic"/>
</dbReference>
<dbReference type="OrthoDB" id="1822491at2"/>
<dbReference type="GO" id="GO:0006310">
    <property type="term" value="P:DNA recombination"/>
    <property type="evidence" value="ECO:0007669"/>
    <property type="project" value="UniProtKB-KW"/>
</dbReference>
<dbReference type="Pfam" id="PF00589">
    <property type="entry name" value="Phage_integrase"/>
    <property type="match status" value="1"/>
</dbReference>
<evidence type="ECO:0000256" key="4">
    <source>
        <dbReference type="ARBA" id="ARBA00023172"/>
    </source>
</evidence>
<dbReference type="GO" id="GO:0015074">
    <property type="term" value="P:DNA integration"/>
    <property type="evidence" value="ECO:0007669"/>
    <property type="project" value="UniProtKB-KW"/>
</dbReference>
<organism evidence="6 7">
    <name type="scientific">Micropruina glycogenica</name>
    <dbReference type="NCBI Taxonomy" id="75385"/>
    <lineage>
        <taxon>Bacteria</taxon>
        <taxon>Bacillati</taxon>
        <taxon>Actinomycetota</taxon>
        <taxon>Actinomycetes</taxon>
        <taxon>Propionibacteriales</taxon>
        <taxon>Nocardioidaceae</taxon>
        <taxon>Micropruina</taxon>
    </lineage>
</organism>
<keyword evidence="2" id="KW-0229">DNA integration</keyword>
<protein>
    <submittedName>
        <fullName evidence="6">Putative prophage phiRv2 integrase</fullName>
    </submittedName>
</protein>
<dbReference type="RefSeq" id="WP_105185126.1">
    <property type="nucleotide sequence ID" value="NZ_BAAAGO010000015.1"/>
</dbReference>
<dbReference type="InterPro" id="IPR011010">
    <property type="entry name" value="DNA_brk_join_enz"/>
</dbReference>
<dbReference type="Pfam" id="PF14659">
    <property type="entry name" value="Phage_int_SAM_3"/>
    <property type="match status" value="1"/>
</dbReference>
<dbReference type="InterPro" id="IPR004107">
    <property type="entry name" value="Integrase_SAM-like_N"/>
</dbReference>
<dbReference type="Gene3D" id="1.10.443.10">
    <property type="entry name" value="Intergrase catalytic core"/>
    <property type="match status" value="1"/>
</dbReference>
<comment type="similarity">
    <text evidence="1">Belongs to the 'phage' integrase family.</text>
</comment>
<dbReference type="InterPro" id="IPR050090">
    <property type="entry name" value="Tyrosine_recombinase_XerCD"/>
</dbReference>
<dbReference type="GO" id="GO:0003677">
    <property type="term" value="F:DNA binding"/>
    <property type="evidence" value="ECO:0007669"/>
    <property type="project" value="UniProtKB-KW"/>
</dbReference>
<accession>A0A2N9JF65</accession>
<dbReference type="PANTHER" id="PTHR30349:SF64">
    <property type="entry name" value="PROPHAGE INTEGRASE INTD-RELATED"/>
    <property type="match status" value="1"/>
</dbReference>
<evidence type="ECO:0000313" key="6">
    <source>
        <dbReference type="EMBL" id="SPD86044.1"/>
    </source>
</evidence>